<dbReference type="Proteomes" id="UP001153954">
    <property type="component" value="Unassembled WGS sequence"/>
</dbReference>
<evidence type="ECO:0008006" key="3">
    <source>
        <dbReference type="Google" id="ProtNLM"/>
    </source>
</evidence>
<dbReference type="EMBL" id="CAKOGL010000064">
    <property type="protein sequence ID" value="CAH2109192.1"/>
    <property type="molecule type" value="Genomic_DNA"/>
</dbReference>
<evidence type="ECO:0000313" key="2">
    <source>
        <dbReference type="Proteomes" id="UP001153954"/>
    </source>
</evidence>
<gene>
    <name evidence="1" type="ORF">EEDITHA_LOCUS23053</name>
</gene>
<evidence type="ECO:0000313" key="1">
    <source>
        <dbReference type="EMBL" id="CAH2109192.1"/>
    </source>
</evidence>
<name>A0AAU9VGT0_EUPED</name>
<proteinExistence type="predicted"/>
<organism evidence="1 2">
    <name type="scientific">Euphydryas editha</name>
    <name type="common">Edith's checkerspot</name>
    <dbReference type="NCBI Taxonomy" id="104508"/>
    <lineage>
        <taxon>Eukaryota</taxon>
        <taxon>Metazoa</taxon>
        <taxon>Ecdysozoa</taxon>
        <taxon>Arthropoda</taxon>
        <taxon>Hexapoda</taxon>
        <taxon>Insecta</taxon>
        <taxon>Pterygota</taxon>
        <taxon>Neoptera</taxon>
        <taxon>Endopterygota</taxon>
        <taxon>Lepidoptera</taxon>
        <taxon>Glossata</taxon>
        <taxon>Ditrysia</taxon>
        <taxon>Papilionoidea</taxon>
        <taxon>Nymphalidae</taxon>
        <taxon>Nymphalinae</taxon>
        <taxon>Euphydryas</taxon>
    </lineage>
</organism>
<keyword evidence="2" id="KW-1185">Reference proteome</keyword>
<dbReference type="AlphaFoldDB" id="A0AAU9VGT0"/>
<sequence>MTIFKLPDDFHSLSSIITDNGHINTGKTGVLLGIPLPNASGMMFMLCTYHKYVGSEQHTEEDVEYEQLMRDVDILDFGEFGGAEPPKMTAVRCAAHTLQLSIRDACVQLEHLFDRCRRVARALWSPNNALRLRENELPQAIIDCPKSGTLLQT</sequence>
<reference evidence="1" key="1">
    <citation type="submission" date="2022-03" db="EMBL/GenBank/DDBJ databases">
        <authorList>
            <person name="Tunstrom K."/>
        </authorList>
    </citation>
    <scope>NUCLEOTIDE SEQUENCE</scope>
</reference>
<accession>A0AAU9VGT0</accession>
<protein>
    <recommendedName>
        <fullName evidence="3">Transposase</fullName>
    </recommendedName>
</protein>
<comment type="caution">
    <text evidence="1">The sequence shown here is derived from an EMBL/GenBank/DDBJ whole genome shotgun (WGS) entry which is preliminary data.</text>
</comment>